<dbReference type="EMBL" id="DS268548">
    <property type="protein sequence ID" value="EFO88582.1"/>
    <property type="molecule type" value="Genomic_DNA"/>
</dbReference>
<protein>
    <submittedName>
        <fullName evidence="2">Uncharacterized protein</fullName>
    </submittedName>
</protein>
<dbReference type="HOGENOM" id="CLU_2212388_0_0_1"/>
<feature type="region of interest" description="Disordered" evidence="1">
    <location>
        <begin position="1"/>
        <end position="49"/>
    </location>
</feature>
<proteinExistence type="predicted"/>
<evidence type="ECO:0000256" key="1">
    <source>
        <dbReference type="SAM" id="MobiDB-lite"/>
    </source>
</evidence>
<organism evidence="3">
    <name type="scientific">Caenorhabditis remanei</name>
    <name type="common">Caenorhabditis vulgaris</name>
    <dbReference type="NCBI Taxonomy" id="31234"/>
    <lineage>
        <taxon>Eukaryota</taxon>
        <taxon>Metazoa</taxon>
        <taxon>Ecdysozoa</taxon>
        <taxon>Nematoda</taxon>
        <taxon>Chromadorea</taxon>
        <taxon>Rhabditida</taxon>
        <taxon>Rhabditina</taxon>
        <taxon>Rhabditomorpha</taxon>
        <taxon>Rhabditoidea</taxon>
        <taxon>Rhabditidae</taxon>
        <taxon>Peloderinae</taxon>
        <taxon>Caenorhabditis</taxon>
    </lineage>
</organism>
<dbReference type="AlphaFoldDB" id="E3N7H8"/>
<feature type="compositionally biased region" description="Polar residues" evidence="1">
    <location>
        <begin position="28"/>
        <end position="49"/>
    </location>
</feature>
<sequence>MPKRPFDEEGYPLLSAPTTLTPPKSVRRTSQNNVQRAPPTTATGSEPINNTELANMQLRRELIKLEYIDPDTNRKILKKEFEKFHCCMRKSTALSLTVCQKDKSLKR</sequence>
<dbReference type="Proteomes" id="UP000008281">
    <property type="component" value="Unassembled WGS sequence"/>
</dbReference>
<name>E3N7H8_CAERE</name>
<accession>E3N7H8</accession>
<gene>
    <name evidence="2" type="ORF">CRE_13676</name>
</gene>
<feature type="compositionally biased region" description="Low complexity" evidence="1">
    <location>
        <begin position="12"/>
        <end position="23"/>
    </location>
</feature>
<evidence type="ECO:0000313" key="3">
    <source>
        <dbReference type="Proteomes" id="UP000008281"/>
    </source>
</evidence>
<reference evidence="2" key="1">
    <citation type="submission" date="2007-07" db="EMBL/GenBank/DDBJ databases">
        <title>PCAP assembly of the Caenorhabditis remanei genome.</title>
        <authorList>
            <consortium name="The Caenorhabditis remanei Sequencing Consortium"/>
            <person name="Wilson R.K."/>
        </authorList>
    </citation>
    <scope>NUCLEOTIDE SEQUENCE [LARGE SCALE GENOMIC DNA]</scope>
    <source>
        <strain evidence="2">PB4641</strain>
    </source>
</reference>
<keyword evidence="3" id="KW-1185">Reference proteome</keyword>
<evidence type="ECO:0000313" key="2">
    <source>
        <dbReference type="EMBL" id="EFO88582.1"/>
    </source>
</evidence>